<dbReference type="GO" id="GO:0007076">
    <property type="term" value="P:mitotic chromosome condensation"/>
    <property type="evidence" value="ECO:0007669"/>
    <property type="project" value="TreeGrafter"/>
</dbReference>
<evidence type="ECO:0000256" key="2">
    <source>
        <dbReference type="ARBA" id="ARBA00006005"/>
    </source>
</evidence>
<dbReference type="GO" id="GO:0005634">
    <property type="term" value="C:nucleus"/>
    <property type="evidence" value="ECO:0007669"/>
    <property type="project" value="UniProtKB-SubCell"/>
</dbReference>
<evidence type="ECO:0000256" key="9">
    <source>
        <dbReference type="SAM" id="MobiDB-lite"/>
    </source>
</evidence>
<name>A0AA85J854_TRIRE</name>
<keyword evidence="3" id="KW-0547">Nucleotide-binding</keyword>
<feature type="region of interest" description="Disordered" evidence="9">
    <location>
        <begin position="767"/>
        <end position="798"/>
    </location>
</feature>
<dbReference type="SMART" id="SM00968">
    <property type="entry name" value="SMC_hinge"/>
    <property type="match status" value="1"/>
</dbReference>
<dbReference type="PIRSF" id="PIRSF005719">
    <property type="entry name" value="SMC"/>
    <property type="match status" value="1"/>
</dbReference>
<feature type="domain" description="SMC hinge" evidence="10">
    <location>
        <begin position="597"/>
        <end position="716"/>
    </location>
</feature>
<protein>
    <recommendedName>
        <fullName evidence="10">SMC hinge domain-containing protein</fullName>
    </recommendedName>
</protein>
<dbReference type="InterPro" id="IPR027417">
    <property type="entry name" value="P-loop_NTPase"/>
</dbReference>
<dbReference type="Gene3D" id="1.20.120.330">
    <property type="entry name" value="Nucleotidyltransferases domain 2"/>
    <property type="match status" value="1"/>
</dbReference>
<evidence type="ECO:0000256" key="8">
    <source>
        <dbReference type="SAM" id="Coils"/>
    </source>
</evidence>
<keyword evidence="7" id="KW-0539">Nucleus</keyword>
<accession>A0AA85J854</accession>
<evidence type="ECO:0000256" key="6">
    <source>
        <dbReference type="ARBA" id="ARBA00023067"/>
    </source>
</evidence>
<dbReference type="SUPFAM" id="SSF52540">
    <property type="entry name" value="P-loop containing nucleoside triphosphate hydrolases"/>
    <property type="match status" value="1"/>
</dbReference>
<dbReference type="Gene3D" id="3.30.70.1620">
    <property type="match status" value="1"/>
</dbReference>
<evidence type="ECO:0000259" key="10">
    <source>
        <dbReference type="SMART" id="SM00968"/>
    </source>
</evidence>
<dbReference type="GO" id="GO:0005524">
    <property type="term" value="F:ATP binding"/>
    <property type="evidence" value="ECO:0007669"/>
    <property type="project" value="UniProtKB-KW"/>
</dbReference>
<feature type="region of interest" description="Disordered" evidence="9">
    <location>
        <begin position="510"/>
        <end position="532"/>
    </location>
</feature>
<feature type="coiled-coil region" evidence="8">
    <location>
        <begin position="864"/>
        <end position="976"/>
    </location>
</feature>
<dbReference type="Gene3D" id="3.40.50.300">
    <property type="entry name" value="P-loop containing nucleotide triphosphate hydrolases"/>
    <property type="match status" value="1"/>
</dbReference>
<dbReference type="Pfam" id="PF06470">
    <property type="entry name" value="SMC_hinge"/>
    <property type="match status" value="1"/>
</dbReference>
<evidence type="ECO:0000256" key="7">
    <source>
        <dbReference type="ARBA" id="ARBA00023242"/>
    </source>
</evidence>
<organism evidence="11 12">
    <name type="scientific">Trichobilharzia regenti</name>
    <name type="common">Nasal bird schistosome</name>
    <dbReference type="NCBI Taxonomy" id="157069"/>
    <lineage>
        <taxon>Eukaryota</taxon>
        <taxon>Metazoa</taxon>
        <taxon>Spiralia</taxon>
        <taxon>Lophotrochozoa</taxon>
        <taxon>Platyhelminthes</taxon>
        <taxon>Trematoda</taxon>
        <taxon>Digenea</taxon>
        <taxon>Strigeidida</taxon>
        <taxon>Schistosomatoidea</taxon>
        <taxon>Schistosomatidae</taxon>
        <taxon>Trichobilharzia</taxon>
    </lineage>
</organism>
<keyword evidence="6" id="KW-0226">DNA condensation</keyword>
<dbReference type="InterPro" id="IPR036277">
    <property type="entry name" value="SMC_hinge_sf"/>
</dbReference>
<keyword evidence="5 8" id="KW-0175">Coiled coil</keyword>
<keyword evidence="11" id="KW-1185">Reference proteome</keyword>
<dbReference type="InterPro" id="IPR010935">
    <property type="entry name" value="SMC_hinge"/>
</dbReference>
<dbReference type="GO" id="GO:0016887">
    <property type="term" value="F:ATP hydrolysis activity"/>
    <property type="evidence" value="ECO:0007669"/>
    <property type="project" value="InterPro"/>
</dbReference>
<dbReference type="InterPro" id="IPR024704">
    <property type="entry name" value="SMC"/>
</dbReference>
<reference evidence="11" key="1">
    <citation type="submission" date="2022-06" db="EMBL/GenBank/DDBJ databases">
        <authorList>
            <person name="Berger JAMES D."/>
            <person name="Berger JAMES D."/>
        </authorList>
    </citation>
    <scope>NUCLEOTIDE SEQUENCE [LARGE SCALE GENOMIC DNA]</scope>
</reference>
<dbReference type="AlphaFoldDB" id="A0AA85J854"/>
<reference evidence="12" key="2">
    <citation type="submission" date="2023-11" db="UniProtKB">
        <authorList>
            <consortium name="WormBaseParasite"/>
        </authorList>
    </citation>
    <scope>IDENTIFICATION</scope>
</reference>
<evidence type="ECO:0000313" key="11">
    <source>
        <dbReference type="Proteomes" id="UP000050795"/>
    </source>
</evidence>
<proteinExistence type="inferred from homology"/>
<dbReference type="SUPFAM" id="SSF57997">
    <property type="entry name" value="Tropomyosin"/>
    <property type="match status" value="1"/>
</dbReference>
<feature type="coiled-coil region" evidence="8">
    <location>
        <begin position="257"/>
        <end position="355"/>
    </location>
</feature>
<dbReference type="Proteomes" id="UP000050795">
    <property type="component" value="Unassembled WGS sequence"/>
</dbReference>
<sequence length="1069" mass="121565">MDVDPEEPREQQGFINDEDVLNDCAPVEIPPPPPLVQSRDATGPRLIITQIVTENFKSYGGIRVMGPFHKNFSCIIGPNGSGKSNVIDSMLFVFGYRASKVRSKKISQLIHNSELVPNAPSCMVSVHFQKIIDHGPGAMDYEVVPDTQFVVSRRAYKDNSSCYLINSNRAVYRDVANLLRCHGVDIDHNRFLILQGEVEQIALMKPKAPSEHEDGFLEYLEDIIGSSRYKAPLNTYATRIERINDIRLEKLARVKVVEKEKDELESVRNEAIAYLRLVNQLVRLKNILYQQKLSKENNSAKIAKEKLTEVQREADELTNQIQETTKLISQLESRREEITKQHSDLQTRHREAKTKFADFEAEDSRLRDEHAHTKNTSIRLTKSIQAEKTNLEQLQKLPEEANARREEILKQVAQYEEVKKQNEEAYRETLDNLAKESTPLRIKVEQSESILGPLQKEAEQLISKLKLQRQEYNLMMTAERRELERADIARKNKQSVDEKLKACQQELNEAKQRLSGTENNNRNSNNNRDGIKGSLETALASATRDLAEMKAHEADLAKEVNALRGKLVESKSSLQAESSRSRLLNALLEAKRSGILPGIIGRLGDLGAIPSRYDIAVSTACGALNNIVTDTMDSAQEAVNFLKQHNLGKATFIALDKMQKWAGQASQPFPKPQVPFRVERLYDLIETVDPSVKPAFYFALRNTLVTENLNAATTVAFGQQRRHRVVTLQGQIIEVSGAMSGGGCRPISGRMMTDIAHVRKFYADNTYKPDSGRQRNSIDGTKDIPTLERELAKSDSELDRLRETRGRLEEMIQRMMHQRDDAQQTVRRCEAEYSRILAHSKILSDEISKAEERARSLAPSDAQRKKIEKEIKALDKTSQEKSAKVTSQREELERLKSELLNYGSDRLAAVKNRMDAMDKKIKQSNDELTKLEVNLKTATRNIQKAENKLKNMNHELEVLTEKLSDIQVRLKHLEKDALACFDETQKIQAEIEELQKMKEENLSLLTSSENDLATAQKSEAAARRLVSQFEGELSQATTNALHWEKEIKRLRLHFIDDDDDEDEDEEDGK</sequence>
<comment type="similarity">
    <text evidence="2">Belongs to the SMC family. SMC4 subfamily.</text>
</comment>
<dbReference type="Pfam" id="PF02463">
    <property type="entry name" value="SMC_N"/>
    <property type="match status" value="1"/>
</dbReference>
<dbReference type="GO" id="GO:0000796">
    <property type="term" value="C:condensin complex"/>
    <property type="evidence" value="ECO:0007669"/>
    <property type="project" value="TreeGrafter"/>
</dbReference>
<comment type="subcellular location">
    <subcellularLocation>
        <location evidence="1">Nucleus</location>
    </subcellularLocation>
</comment>
<evidence type="ECO:0000256" key="1">
    <source>
        <dbReference type="ARBA" id="ARBA00004123"/>
    </source>
</evidence>
<dbReference type="InterPro" id="IPR003395">
    <property type="entry name" value="RecF/RecN/SMC_N"/>
</dbReference>
<keyword evidence="4" id="KW-0067">ATP-binding</keyword>
<feature type="compositionally biased region" description="Low complexity" evidence="9">
    <location>
        <begin position="519"/>
        <end position="528"/>
    </location>
</feature>
<evidence type="ECO:0000256" key="3">
    <source>
        <dbReference type="ARBA" id="ARBA00022741"/>
    </source>
</evidence>
<dbReference type="PANTHER" id="PTHR18937:SF172">
    <property type="entry name" value="STRUCTURAL MAINTENANCE OF CHROMOSOMES PROTEIN"/>
    <property type="match status" value="1"/>
</dbReference>
<dbReference type="PANTHER" id="PTHR18937">
    <property type="entry name" value="STRUCTURAL MAINTENANCE OF CHROMOSOMES SMC FAMILY MEMBER"/>
    <property type="match status" value="1"/>
</dbReference>
<feature type="compositionally biased region" description="Basic and acidic residues" evidence="9">
    <location>
        <begin position="780"/>
        <end position="798"/>
    </location>
</feature>
<evidence type="ECO:0000313" key="12">
    <source>
        <dbReference type="WBParaSite" id="TREG1_135450.1"/>
    </source>
</evidence>
<dbReference type="Gene3D" id="1.20.1060.20">
    <property type="match status" value="1"/>
</dbReference>
<dbReference type="WBParaSite" id="TREG1_135450.1">
    <property type="protein sequence ID" value="TREG1_135450.1"/>
    <property type="gene ID" value="TREG1_135450"/>
</dbReference>
<dbReference type="FunFam" id="3.40.50.300:FF:000585">
    <property type="entry name" value="Structural maintenance of chromosomes 4"/>
    <property type="match status" value="1"/>
</dbReference>
<dbReference type="SUPFAM" id="SSF75553">
    <property type="entry name" value="Smc hinge domain"/>
    <property type="match status" value="1"/>
</dbReference>
<evidence type="ECO:0000256" key="4">
    <source>
        <dbReference type="ARBA" id="ARBA00022840"/>
    </source>
</evidence>
<evidence type="ECO:0000256" key="5">
    <source>
        <dbReference type="ARBA" id="ARBA00023054"/>
    </source>
</evidence>